<dbReference type="InterPro" id="IPR032687">
    <property type="entry name" value="AraC-type_N"/>
</dbReference>
<dbReference type="EMBL" id="NOVD01000071">
    <property type="protein sequence ID" value="PCK22427.1"/>
    <property type="molecule type" value="Genomic_DNA"/>
</dbReference>
<evidence type="ECO:0000259" key="1">
    <source>
        <dbReference type="Pfam" id="PF12625"/>
    </source>
</evidence>
<dbReference type="Proteomes" id="UP000230886">
    <property type="component" value="Unassembled WGS sequence"/>
</dbReference>
<accession>A0A2A5IZL3</accession>
<dbReference type="Pfam" id="PF12625">
    <property type="entry name" value="Arabinose_bd"/>
    <property type="match status" value="1"/>
</dbReference>
<protein>
    <recommendedName>
        <fullName evidence="1">HTH-type transcriptional regulator AraC-type N-terminal domain-containing protein</fullName>
    </recommendedName>
</protein>
<dbReference type="AlphaFoldDB" id="A0A2A5IZL3"/>
<organism evidence="2 3">
    <name type="scientific">Rhodococcus qingshengii</name>
    <dbReference type="NCBI Taxonomy" id="334542"/>
    <lineage>
        <taxon>Bacteria</taxon>
        <taxon>Bacillati</taxon>
        <taxon>Actinomycetota</taxon>
        <taxon>Actinomycetes</taxon>
        <taxon>Mycobacteriales</taxon>
        <taxon>Nocardiaceae</taxon>
        <taxon>Rhodococcus</taxon>
        <taxon>Rhodococcus erythropolis group</taxon>
    </lineage>
</organism>
<evidence type="ECO:0000313" key="3">
    <source>
        <dbReference type="Proteomes" id="UP000230886"/>
    </source>
</evidence>
<evidence type="ECO:0000313" key="2">
    <source>
        <dbReference type="EMBL" id="PCK22427.1"/>
    </source>
</evidence>
<sequence>MVCLSLIHCVDLGNALRRMAEVTPLLSGFPQIRLERRCDTTTTTVCVELRPEIRGHETRVDNPINRLLIAFVLIFLHRFSAWLIGHRLKPVTVQLPFPEPDQTVRTQLRLGLRYSRQLRCHQGRNGVRESGACRPDRPDRGITRRITTRLFSTCLH</sequence>
<feature type="domain" description="HTH-type transcriptional regulator AraC-type N-terminal" evidence="1">
    <location>
        <begin position="1"/>
        <end position="103"/>
    </location>
</feature>
<name>A0A2A5IZL3_RHOSG</name>
<reference evidence="2 3" key="1">
    <citation type="submission" date="2017-07" db="EMBL/GenBank/DDBJ databases">
        <title>Draft sequence of Rhodococcus enclensis 23b-28.</title>
        <authorList>
            <person name="Besaury L."/>
            <person name="Sancelme M."/>
            <person name="Amato P."/>
            <person name="Lallement A."/>
            <person name="Delort A.-M."/>
        </authorList>
    </citation>
    <scope>NUCLEOTIDE SEQUENCE [LARGE SCALE GENOMIC DNA]</scope>
    <source>
        <strain evidence="2 3">23b-28</strain>
    </source>
</reference>
<comment type="caution">
    <text evidence="2">The sequence shown here is derived from an EMBL/GenBank/DDBJ whole genome shotgun (WGS) entry which is preliminary data.</text>
</comment>
<gene>
    <name evidence="2" type="ORF">CHR55_32400</name>
</gene>
<proteinExistence type="predicted"/>